<comment type="caution">
    <text evidence="5">The sequence shown here is derived from an EMBL/GenBank/DDBJ whole genome shotgun (WGS) entry which is preliminary data.</text>
</comment>
<reference evidence="5" key="1">
    <citation type="submission" date="2022-03" db="EMBL/GenBank/DDBJ databases">
        <authorList>
            <person name="Martin C."/>
        </authorList>
    </citation>
    <scope>NUCLEOTIDE SEQUENCE</scope>
</reference>
<evidence type="ECO:0000256" key="1">
    <source>
        <dbReference type="ARBA" id="ARBA00004141"/>
    </source>
</evidence>
<evidence type="ECO:0000256" key="2">
    <source>
        <dbReference type="ARBA" id="ARBA00022692"/>
    </source>
</evidence>
<dbReference type="AlphaFoldDB" id="A0A8J1TPV9"/>
<keyword evidence="6" id="KW-1185">Reference proteome</keyword>
<accession>A0A8J1TPV9</accession>
<evidence type="ECO:0000313" key="5">
    <source>
        <dbReference type="EMBL" id="CAH1775102.1"/>
    </source>
</evidence>
<dbReference type="InterPro" id="IPR004853">
    <property type="entry name" value="Sugar_P_trans_dom"/>
</dbReference>
<keyword evidence="4" id="KW-0472">Membrane</keyword>
<organism evidence="5 6">
    <name type="scientific">Owenia fusiformis</name>
    <name type="common">Polychaete worm</name>
    <dbReference type="NCBI Taxonomy" id="6347"/>
    <lineage>
        <taxon>Eukaryota</taxon>
        <taxon>Metazoa</taxon>
        <taxon>Spiralia</taxon>
        <taxon>Lophotrochozoa</taxon>
        <taxon>Annelida</taxon>
        <taxon>Polychaeta</taxon>
        <taxon>Sedentaria</taxon>
        <taxon>Canalipalpata</taxon>
        <taxon>Sabellida</taxon>
        <taxon>Oweniida</taxon>
        <taxon>Oweniidae</taxon>
        <taxon>Owenia</taxon>
    </lineage>
</organism>
<evidence type="ECO:0000256" key="4">
    <source>
        <dbReference type="ARBA" id="ARBA00023136"/>
    </source>
</evidence>
<gene>
    <name evidence="5" type="ORF">OFUS_LOCUS2450</name>
</gene>
<comment type="subcellular location">
    <subcellularLocation>
        <location evidence="1">Membrane</location>
        <topology evidence="1">Multi-pass membrane protein</topology>
    </subcellularLocation>
</comment>
<evidence type="ECO:0000256" key="3">
    <source>
        <dbReference type="ARBA" id="ARBA00022989"/>
    </source>
</evidence>
<keyword evidence="2" id="KW-0812">Transmembrane</keyword>
<dbReference type="PANTHER" id="PTHR11132">
    <property type="entry name" value="SOLUTE CARRIER FAMILY 35"/>
    <property type="match status" value="1"/>
</dbReference>
<dbReference type="InterPro" id="IPR050186">
    <property type="entry name" value="TPT_transporter"/>
</dbReference>
<dbReference type="InterPro" id="IPR037185">
    <property type="entry name" value="EmrE-like"/>
</dbReference>
<sequence>MSKCMKVGLVVLAFWMTSITLIFANKHLVGTKNTDQDISIFVSWFQACVCAAIVSIVTLGRHSCTKNPQKSLICKDIILSKGMLIASVYFVGATIFNNLCLKHVGVAFFQVAKSFTLIFTCLFSMVLLKKHLTCRAWLCCLMIACGFVLGIDQENLVGALSLSGVLYGLFSSIFVALVGIYTKKNLEMVSNDSLQLTLYMNLNTSLLFLPIVIVSKQGYTVIASDRFGDVWFWLLLSGAGILGAMMAWISAFQIHITSPVTHHISASTKGIVQTLIAVSYYREQKAILWWLSNMLVVGGAILYTYTHYMELQQKSRIRLNHSKSCADIENLGTDNSHVHFHENNNNVISNMLDLQCKRVNNYFSNGQLATNRKKSESDT</sequence>
<dbReference type="GO" id="GO:0016020">
    <property type="term" value="C:membrane"/>
    <property type="evidence" value="ECO:0007669"/>
    <property type="project" value="UniProtKB-SubCell"/>
</dbReference>
<keyword evidence="3" id="KW-1133">Transmembrane helix</keyword>
<dbReference type="Proteomes" id="UP000749559">
    <property type="component" value="Unassembled WGS sequence"/>
</dbReference>
<dbReference type="SUPFAM" id="SSF103481">
    <property type="entry name" value="Multidrug resistance efflux transporter EmrE"/>
    <property type="match status" value="1"/>
</dbReference>
<name>A0A8J1TPV9_OWEFU</name>
<protein>
    <submittedName>
        <fullName evidence="5">Uncharacterized protein</fullName>
    </submittedName>
</protein>
<evidence type="ECO:0000313" key="6">
    <source>
        <dbReference type="Proteomes" id="UP000749559"/>
    </source>
</evidence>
<dbReference type="OrthoDB" id="5547497at2759"/>
<dbReference type="Pfam" id="PF03151">
    <property type="entry name" value="TPT"/>
    <property type="match status" value="1"/>
</dbReference>
<dbReference type="EMBL" id="CAIIXF020000001">
    <property type="protein sequence ID" value="CAH1775102.1"/>
    <property type="molecule type" value="Genomic_DNA"/>
</dbReference>
<proteinExistence type="predicted"/>